<keyword evidence="2" id="KW-1185">Reference proteome</keyword>
<reference evidence="1 2" key="1">
    <citation type="journal article" date="2020" name="Cell">
        <title>Large-Scale Comparative Analyses of Tick Genomes Elucidate Their Genetic Diversity and Vector Capacities.</title>
        <authorList>
            <consortium name="Tick Genome and Microbiome Consortium (TIGMIC)"/>
            <person name="Jia N."/>
            <person name="Wang J."/>
            <person name="Shi W."/>
            <person name="Du L."/>
            <person name="Sun Y."/>
            <person name="Zhan W."/>
            <person name="Jiang J.F."/>
            <person name="Wang Q."/>
            <person name="Zhang B."/>
            <person name="Ji P."/>
            <person name="Bell-Sakyi L."/>
            <person name="Cui X.M."/>
            <person name="Yuan T.T."/>
            <person name="Jiang B.G."/>
            <person name="Yang W.F."/>
            <person name="Lam T.T."/>
            <person name="Chang Q.C."/>
            <person name="Ding S.J."/>
            <person name="Wang X.J."/>
            <person name="Zhu J.G."/>
            <person name="Ruan X.D."/>
            <person name="Zhao L."/>
            <person name="Wei J.T."/>
            <person name="Ye R.Z."/>
            <person name="Que T.C."/>
            <person name="Du C.H."/>
            <person name="Zhou Y.H."/>
            <person name="Cheng J.X."/>
            <person name="Dai P.F."/>
            <person name="Guo W.B."/>
            <person name="Han X.H."/>
            <person name="Huang E.J."/>
            <person name="Li L.F."/>
            <person name="Wei W."/>
            <person name="Gao Y.C."/>
            <person name="Liu J.Z."/>
            <person name="Shao H.Z."/>
            <person name="Wang X."/>
            <person name="Wang C.C."/>
            <person name="Yang T.C."/>
            <person name="Huo Q.B."/>
            <person name="Li W."/>
            <person name="Chen H.Y."/>
            <person name="Chen S.E."/>
            <person name="Zhou L.G."/>
            <person name="Ni X.B."/>
            <person name="Tian J.H."/>
            <person name="Sheng Y."/>
            <person name="Liu T."/>
            <person name="Pan Y.S."/>
            <person name="Xia L.Y."/>
            <person name="Li J."/>
            <person name="Zhao F."/>
            <person name="Cao W.C."/>
        </authorList>
    </citation>
    <scope>NUCLEOTIDE SEQUENCE [LARGE SCALE GENOMIC DNA]</scope>
    <source>
        <strain evidence="1">Iper-2018</strain>
    </source>
</reference>
<accession>A0AC60PN79</accession>
<dbReference type="Proteomes" id="UP000805193">
    <property type="component" value="Unassembled WGS sequence"/>
</dbReference>
<name>A0AC60PN79_IXOPE</name>
<organism evidence="1 2">
    <name type="scientific">Ixodes persulcatus</name>
    <name type="common">Taiga tick</name>
    <dbReference type="NCBI Taxonomy" id="34615"/>
    <lineage>
        <taxon>Eukaryota</taxon>
        <taxon>Metazoa</taxon>
        <taxon>Ecdysozoa</taxon>
        <taxon>Arthropoda</taxon>
        <taxon>Chelicerata</taxon>
        <taxon>Arachnida</taxon>
        <taxon>Acari</taxon>
        <taxon>Parasitiformes</taxon>
        <taxon>Ixodida</taxon>
        <taxon>Ixodoidea</taxon>
        <taxon>Ixodidae</taxon>
        <taxon>Ixodinae</taxon>
        <taxon>Ixodes</taxon>
    </lineage>
</organism>
<protein>
    <submittedName>
        <fullName evidence="1">Uncharacterized protein</fullName>
    </submittedName>
</protein>
<proteinExistence type="predicted"/>
<comment type="caution">
    <text evidence="1">The sequence shown here is derived from an EMBL/GenBank/DDBJ whole genome shotgun (WGS) entry which is preliminary data.</text>
</comment>
<gene>
    <name evidence="1" type="ORF">HPB47_001717</name>
</gene>
<evidence type="ECO:0000313" key="2">
    <source>
        <dbReference type="Proteomes" id="UP000805193"/>
    </source>
</evidence>
<evidence type="ECO:0000313" key="1">
    <source>
        <dbReference type="EMBL" id="KAG0422452.1"/>
    </source>
</evidence>
<dbReference type="EMBL" id="JABSTQ010010227">
    <property type="protein sequence ID" value="KAG0422452.1"/>
    <property type="molecule type" value="Genomic_DNA"/>
</dbReference>
<sequence length="89" mass="9586">MRSALELGLATSSSGEVPHSVAEPPEFATNLSHRQDIQGLLDRSLHTVSEDPERLRDQAMLLSAFIDGALEPGDSLRTPSKLAPYKGTT</sequence>